<organism evidence="1">
    <name type="scientific">Arundo donax</name>
    <name type="common">Giant reed</name>
    <name type="synonym">Donax arundinaceus</name>
    <dbReference type="NCBI Taxonomy" id="35708"/>
    <lineage>
        <taxon>Eukaryota</taxon>
        <taxon>Viridiplantae</taxon>
        <taxon>Streptophyta</taxon>
        <taxon>Embryophyta</taxon>
        <taxon>Tracheophyta</taxon>
        <taxon>Spermatophyta</taxon>
        <taxon>Magnoliopsida</taxon>
        <taxon>Liliopsida</taxon>
        <taxon>Poales</taxon>
        <taxon>Poaceae</taxon>
        <taxon>PACMAD clade</taxon>
        <taxon>Arundinoideae</taxon>
        <taxon>Arundineae</taxon>
        <taxon>Arundo</taxon>
    </lineage>
</organism>
<reference evidence="1" key="2">
    <citation type="journal article" date="2015" name="Data Brief">
        <title>Shoot transcriptome of the giant reed, Arundo donax.</title>
        <authorList>
            <person name="Barrero R.A."/>
            <person name="Guerrero F.D."/>
            <person name="Moolhuijzen P."/>
            <person name="Goolsby J.A."/>
            <person name="Tidwell J."/>
            <person name="Bellgard S.E."/>
            <person name="Bellgard M.I."/>
        </authorList>
    </citation>
    <scope>NUCLEOTIDE SEQUENCE</scope>
    <source>
        <tissue evidence="1">Shoot tissue taken approximately 20 cm above the soil surface</tissue>
    </source>
</reference>
<sequence length="25" mass="3025">MTSYLILLYIRITYYSSIISIKIQK</sequence>
<evidence type="ECO:0000313" key="1">
    <source>
        <dbReference type="EMBL" id="JAD25052.1"/>
    </source>
</evidence>
<dbReference type="EMBL" id="GBRH01272843">
    <property type="protein sequence ID" value="JAD25052.1"/>
    <property type="molecule type" value="Transcribed_RNA"/>
</dbReference>
<reference evidence="1" key="1">
    <citation type="submission" date="2014-09" db="EMBL/GenBank/DDBJ databases">
        <authorList>
            <person name="Magalhaes I.L.F."/>
            <person name="Oliveira U."/>
            <person name="Santos F.R."/>
            <person name="Vidigal T.H.D.A."/>
            <person name="Brescovit A.D."/>
            <person name="Santos A.J."/>
        </authorList>
    </citation>
    <scope>NUCLEOTIDE SEQUENCE</scope>
    <source>
        <tissue evidence="1">Shoot tissue taken approximately 20 cm above the soil surface</tissue>
    </source>
</reference>
<dbReference type="AlphaFoldDB" id="A0A0A8YRN8"/>
<protein>
    <submittedName>
        <fullName evidence="1">Uncharacterized protein</fullName>
    </submittedName>
</protein>
<name>A0A0A8YRN8_ARUDO</name>
<accession>A0A0A8YRN8</accession>
<proteinExistence type="predicted"/>